<evidence type="ECO:0000313" key="7">
    <source>
        <dbReference type="Proteomes" id="UP000255423"/>
    </source>
</evidence>
<dbReference type="EMBL" id="UHJL01000001">
    <property type="protein sequence ID" value="SUQ19498.1"/>
    <property type="molecule type" value="Genomic_DNA"/>
</dbReference>
<gene>
    <name evidence="6" type="ORF">SAMN05661053_0734</name>
</gene>
<evidence type="ECO:0000256" key="1">
    <source>
        <dbReference type="ARBA" id="ARBA00004141"/>
    </source>
</evidence>
<keyword evidence="4 5" id="KW-0472">Membrane</keyword>
<evidence type="ECO:0000256" key="3">
    <source>
        <dbReference type="ARBA" id="ARBA00022989"/>
    </source>
</evidence>
<feature type="transmembrane region" description="Helical" evidence="5">
    <location>
        <begin position="61"/>
        <end position="82"/>
    </location>
</feature>
<feature type="transmembrane region" description="Helical" evidence="5">
    <location>
        <begin position="31"/>
        <end position="55"/>
    </location>
</feature>
<dbReference type="Proteomes" id="UP000255423">
    <property type="component" value="Unassembled WGS sequence"/>
</dbReference>
<evidence type="ECO:0000256" key="5">
    <source>
        <dbReference type="SAM" id="Phobius"/>
    </source>
</evidence>
<dbReference type="InterPro" id="IPR003825">
    <property type="entry name" value="Colicin-V_CvpA"/>
</dbReference>
<dbReference type="PANTHER" id="PTHR36926:SF1">
    <property type="entry name" value="COLICIN V PRODUCTION PROTEIN"/>
    <property type="match status" value="1"/>
</dbReference>
<evidence type="ECO:0000256" key="4">
    <source>
        <dbReference type="ARBA" id="ARBA00023136"/>
    </source>
</evidence>
<dbReference type="AlphaFoldDB" id="A0A380RVD4"/>
<protein>
    <submittedName>
        <fullName evidence="6">Membrane protein required for colicin V production</fullName>
    </submittedName>
</protein>
<dbReference type="PANTHER" id="PTHR36926">
    <property type="entry name" value="COLICIN V PRODUCTION PROTEIN"/>
    <property type="match status" value="1"/>
</dbReference>
<sequence length="244" mass="26209">MNWIDIACAACLLVFSVLGLWRGLLSSVFRLCAWISAILGAYFAQDLLCGFFIRNFAFGDFAAHLICTCIGFLVPFLLFSFIGHLVGDSIKNTIVGKTNRILGLLFGVIKASLICFLFLTILHLLPVEGNLKNTRNDAVFYSIYKSSLEAMGYSSDEVNLRKMAKEKASELTKTITDKAKGSTEEAADSAKAAVKNAADSLTNKVSETAEKAKDAAIAAKDAALKTFENGTSSDSASSSSSAKK</sequence>
<dbReference type="Pfam" id="PF02674">
    <property type="entry name" value="Colicin_V"/>
    <property type="match status" value="1"/>
</dbReference>
<organism evidence="6 7">
    <name type="scientific">Fibrobacter succinogenes</name>
    <name type="common">Bacteroides succinogenes</name>
    <dbReference type="NCBI Taxonomy" id="833"/>
    <lineage>
        <taxon>Bacteria</taxon>
        <taxon>Pseudomonadati</taxon>
        <taxon>Fibrobacterota</taxon>
        <taxon>Fibrobacteria</taxon>
        <taxon>Fibrobacterales</taxon>
        <taxon>Fibrobacteraceae</taxon>
        <taxon>Fibrobacter</taxon>
    </lineage>
</organism>
<dbReference type="InterPro" id="IPR052719">
    <property type="entry name" value="CvpA-like"/>
</dbReference>
<proteinExistence type="predicted"/>
<comment type="subcellular location">
    <subcellularLocation>
        <location evidence="1">Membrane</location>
        <topology evidence="1">Multi-pass membrane protein</topology>
    </subcellularLocation>
</comment>
<feature type="transmembrane region" description="Helical" evidence="5">
    <location>
        <begin position="6"/>
        <end position="24"/>
    </location>
</feature>
<keyword evidence="3 5" id="KW-1133">Transmembrane helix</keyword>
<dbReference type="GO" id="GO:0016020">
    <property type="term" value="C:membrane"/>
    <property type="evidence" value="ECO:0007669"/>
    <property type="project" value="UniProtKB-SubCell"/>
</dbReference>
<dbReference type="GO" id="GO:0009403">
    <property type="term" value="P:toxin biosynthetic process"/>
    <property type="evidence" value="ECO:0007669"/>
    <property type="project" value="InterPro"/>
</dbReference>
<evidence type="ECO:0000256" key="2">
    <source>
        <dbReference type="ARBA" id="ARBA00022692"/>
    </source>
</evidence>
<dbReference type="RefSeq" id="WP_109572117.1">
    <property type="nucleotide sequence ID" value="NZ_UHJL01000001.1"/>
</dbReference>
<accession>A0A380RVD4</accession>
<feature type="transmembrane region" description="Helical" evidence="5">
    <location>
        <begin position="102"/>
        <end position="125"/>
    </location>
</feature>
<keyword evidence="2 5" id="KW-0812">Transmembrane</keyword>
<evidence type="ECO:0000313" key="6">
    <source>
        <dbReference type="EMBL" id="SUQ19498.1"/>
    </source>
</evidence>
<reference evidence="6 7" key="1">
    <citation type="submission" date="2017-08" db="EMBL/GenBank/DDBJ databases">
        <authorList>
            <person name="de Groot N.N."/>
        </authorList>
    </citation>
    <scope>NUCLEOTIDE SEQUENCE [LARGE SCALE GENOMIC DNA]</scope>
    <source>
        <strain evidence="6 7">HM2</strain>
    </source>
</reference>
<name>A0A380RVD4_FIBSU</name>